<dbReference type="InterPro" id="IPR025333">
    <property type="entry name" value="DUF4239"/>
</dbReference>
<organism evidence="2 3">
    <name type="scientific">Streptomyces melanogenes</name>
    <dbReference type="NCBI Taxonomy" id="67326"/>
    <lineage>
        <taxon>Bacteria</taxon>
        <taxon>Bacillati</taxon>
        <taxon>Actinomycetota</taxon>
        <taxon>Actinomycetes</taxon>
        <taxon>Kitasatosporales</taxon>
        <taxon>Streptomycetaceae</taxon>
        <taxon>Streptomyces</taxon>
    </lineage>
</organism>
<dbReference type="RefSeq" id="WP_329394948.1">
    <property type="nucleotide sequence ID" value="NZ_CP109019.1"/>
</dbReference>
<accession>A0ABZ1XC99</accession>
<protein>
    <submittedName>
        <fullName evidence="2">DUF4239 domain-containing protein</fullName>
    </submittedName>
</protein>
<evidence type="ECO:0000313" key="2">
    <source>
        <dbReference type="EMBL" id="WUT80957.1"/>
    </source>
</evidence>
<feature type="transmembrane region" description="Helical" evidence="1">
    <location>
        <begin position="12"/>
        <end position="36"/>
    </location>
</feature>
<gene>
    <name evidence="2" type="ORF">OG515_01545</name>
</gene>
<dbReference type="Proteomes" id="UP001432060">
    <property type="component" value="Chromosome"/>
</dbReference>
<feature type="transmembrane region" description="Helical" evidence="1">
    <location>
        <begin position="48"/>
        <end position="72"/>
    </location>
</feature>
<keyword evidence="1" id="KW-1133">Transmembrane helix</keyword>
<dbReference type="EMBL" id="CP109019">
    <property type="protein sequence ID" value="WUT80957.1"/>
    <property type="molecule type" value="Genomic_DNA"/>
</dbReference>
<dbReference type="Pfam" id="PF14023">
    <property type="entry name" value="Bestrophin-like"/>
    <property type="match status" value="1"/>
</dbReference>
<evidence type="ECO:0000256" key="1">
    <source>
        <dbReference type="SAM" id="Phobius"/>
    </source>
</evidence>
<keyword evidence="3" id="KW-1185">Reference proteome</keyword>
<name>A0ABZ1XC99_9ACTN</name>
<feature type="transmembrane region" description="Helical" evidence="1">
    <location>
        <begin position="217"/>
        <end position="237"/>
    </location>
</feature>
<evidence type="ECO:0000313" key="3">
    <source>
        <dbReference type="Proteomes" id="UP001432060"/>
    </source>
</evidence>
<keyword evidence="1" id="KW-0812">Transmembrane</keyword>
<reference evidence="2" key="1">
    <citation type="submission" date="2022-10" db="EMBL/GenBank/DDBJ databases">
        <title>The complete genomes of actinobacterial strains from the NBC collection.</title>
        <authorList>
            <person name="Joergensen T.S."/>
            <person name="Alvarez Arevalo M."/>
            <person name="Sterndorff E.B."/>
            <person name="Faurdal D."/>
            <person name="Vuksanovic O."/>
            <person name="Mourched A.-S."/>
            <person name="Charusanti P."/>
            <person name="Shaw S."/>
            <person name="Blin K."/>
            <person name="Weber T."/>
        </authorList>
    </citation>
    <scope>NUCLEOTIDE SEQUENCE</scope>
    <source>
        <strain evidence="2">NBC_00668</strain>
    </source>
</reference>
<keyword evidence="1" id="KW-0472">Membrane</keyword>
<sequence>MEIWLLNHLSTASLTLITVGGIVALALAGSLLTYRLHPAIAEGEHNDMIGAGLGMFAAIYGIILAFVVVTLWTQAEEAEMVVANESAYLAQMVRDSQAFPPAQRADMEHAVSAYTHAVAEVQWPLMQKGRPKYGATERAIEDMFATLNSFEPTTERQKAFYRETISDINKVVAERRSRITKAQQSLPELFKILAYGGALVIIPLTFLYGNKSRRVRLLFVGSVAALVGFTLLLVLVLDHPFSGEISVQPDAFKEGALARFW</sequence>
<proteinExistence type="predicted"/>